<reference evidence="2 3" key="1">
    <citation type="journal article" date="2024" name="Nat. Commun.">
        <title>Phylogenomics reveals the evolutionary origins of lichenization in chlorophyte algae.</title>
        <authorList>
            <person name="Puginier C."/>
            <person name="Libourel C."/>
            <person name="Otte J."/>
            <person name="Skaloud P."/>
            <person name="Haon M."/>
            <person name="Grisel S."/>
            <person name="Petersen M."/>
            <person name="Berrin J.G."/>
            <person name="Delaux P.M."/>
            <person name="Dal Grande F."/>
            <person name="Keller J."/>
        </authorList>
    </citation>
    <scope>NUCLEOTIDE SEQUENCE [LARGE SCALE GENOMIC DNA]</scope>
    <source>
        <strain evidence="2 3">SAG 2523</strain>
    </source>
</reference>
<feature type="domain" description="Isopenicillin N synthase-like Fe(2+) 2OG dioxygenase" evidence="1">
    <location>
        <begin position="33"/>
        <end position="99"/>
    </location>
</feature>
<evidence type="ECO:0000259" key="1">
    <source>
        <dbReference type="Pfam" id="PF03171"/>
    </source>
</evidence>
<dbReference type="AlphaFoldDB" id="A0AAW1SFD2"/>
<keyword evidence="3" id="KW-1185">Reference proteome</keyword>
<dbReference type="SUPFAM" id="SSF51197">
    <property type="entry name" value="Clavaminate synthase-like"/>
    <property type="match status" value="1"/>
</dbReference>
<sequence length="167" mass="18674">MEDVLVDAAGLLQPTNYPAVDGLKLPDKLLRIFAHTDFEILTLPVSASWAAWAGGCITCNSGDALQYLSDDRLKSTYHRVRTPRHNEYKGARASMAYFANVRNSTLLQGPLKKYPALTFNDILAKKLQEPHNKIDEKDLEKYTPEEYLQYQDNVPTGPEFEGATAVA</sequence>
<evidence type="ECO:0000313" key="2">
    <source>
        <dbReference type="EMBL" id="KAK9845175.1"/>
    </source>
</evidence>
<gene>
    <name evidence="2" type="ORF">WJX84_008654</name>
</gene>
<dbReference type="InterPro" id="IPR027443">
    <property type="entry name" value="IPNS-like_sf"/>
</dbReference>
<evidence type="ECO:0000313" key="3">
    <source>
        <dbReference type="Proteomes" id="UP001485043"/>
    </source>
</evidence>
<protein>
    <recommendedName>
        <fullName evidence="1">Isopenicillin N synthase-like Fe(2+) 2OG dioxygenase domain-containing protein</fullName>
    </recommendedName>
</protein>
<dbReference type="Proteomes" id="UP001485043">
    <property type="component" value="Unassembled WGS sequence"/>
</dbReference>
<dbReference type="Gene3D" id="2.60.120.330">
    <property type="entry name" value="B-lactam Antibiotic, Isopenicillin N Synthase, Chain"/>
    <property type="match status" value="1"/>
</dbReference>
<comment type="caution">
    <text evidence="2">The sequence shown here is derived from an EMBL/GenBank/DDBJ whole genome shotgun (WGS) entry which is preliminary data.</text>
</comment>
<name>A0AAW1SFD2_9CHLO</name>
<organism evidence="2 3">
    <name type="scientific">Apatococcus fuscideae</name>
    <dbReference type="NCBI Taxonomy" id="2026836"/>
    <lineage>
        <taxon>Eukaryota</taxon>
        <taxon>Viridiplantae</taxon>
        <taxon>Chlorophyta</taxon>
        <taxon>core chlorophytes</taxon>
        <taxon>Trebouxiophyceae</taxon>
        <taxon>Chlorellales</taxon>
        <taxon>Chlorellaceae</taxon>
        <taxon>Apatococcus</taxon>
    </lineage>
</organism>
<accession>A0AAW1SFD2</accession>
<proteinExistence type="predicted"/>
<dbReference type="InterPro" id="IPR050231">
    <property type="entry name" value="Iron_ascorbate_oxido_reductase"/>
</dbReference>
<dbReference type="InterPro" id="IPR044861">
    <property type="entry name" value="IPNS-like_FE2OG_OXY"/>
</dbReference>
<dbReference type="PANTHER" id="PTHR47990">
    <property type="entry name" value="2-OXOGLUTARATE (2OG) AND FE(II)-DEPENDENT OXYGENASE SUPERFAMILY PROTEIN-RELATED"/>
    <property type="match status" value="1"/>
</dbReference>
<dbReference type="EMBL" id="JALJOV010001633">
    <property type="protein sequence ID" value="KAK9845175.1"/>
    <property type="molecule type" value="Genomic_DNA"/>
</dbReference>
<dbReference type="Pfam" id="PF03171">
    <property type="entry name" value="2OG-FeII_Oxy"/>
    <property type="match status" value="1"/>
</dbReference>